<evidence type="ECO:0000313" key="1">
    <source>
        <dbReference type="EMBL" id="QTA91703.1"/>
    </source>
</evidence>
<sequence>MRLLPGAPPTDPDVKISLIRFLGAESFHPLSNQTGTTPFGA</sequence>
<keyword evidence="2" id="KW-1185">Reference proteome</keyword>
<evidence type="ECO:0000313" key="2">
    <source>
        <dbReference type="Proteomes" id="UP000663722"/>
    </source>
</evidence>
<dbReference type="KEGG" id="dmm:dnm_077770"/>
<gene>
    <name evidence="1" type="ORF">dnm_077770</name>
</gene>
<dbReference type="AlphaFoldDB" id="A0A975BU69"/>
<proteinExistence type="predicted"/>
<reference evidence="1" key="1">
    <citation type="journal article" date="2021" name="Microb. Physiol.">
        <title>Proteogenomic Insights into the Physiology of Marine, Sulfate-Reducing, Filamentous Desulfonema limicola and Desulfonema magnum.</title>
        <authorList>
            <person name="Schnaars V."/>
            <person name="Wohlbrand L."/>
            <person name="Scheve S."/>
            <person name="Hinrichs C."/>
            <person name="Reinhardt R."/>
            <person name="Rabus R."/>
        </authorList>
    </citation>
    <scope>NUCLEOTIDE SEQUENCE</scope>
    <source>
        <strain evidence="1">4be13</strain>
    </source>
</reference>
<dbReference type="Proteomes" id="UP000663722">
    <property type="component" value="Chromosome"/>
</dbReference>
<protein>
    <submittedName>
        <fullName evidence="1">Uncharacterized protein</fullName>
    </submittedName>
</protein>
<accession>A0A975BU69</accession>
<dbReference type="EMBL" id="CP061800">
    <property type="protein sequence ID" value="QTA91703.1"/>
    <property type="molecule type" value="Genomic_DNA"/>
</dbReference>
<name>A0A975BU69_9BACT</name>
<organism evidence="1 2">
    <name type="scientific">Desulfonema magnum</name>
    <dbReference type="NCBI Taxonomy" id="45655"/>
    <lineage>
        <taxon>Bacteria</taxon>
        <taxon>Pseudomonadati</taxon>
        <taxon>Thermodesulfobacteriota</taxon>
        <taxon>Desulfobacteria</taxon>
        <taxon>Desulfobacterales</taxon>
        <taxon>Desulfococcaceae</taxon>
        <taxon>Desulfonema</taxon>
    </lineage>
</organism>